<dbReference type="SMART" id="SM00530">
    <property type="entry name" value="HTH_XRE"/>
    <property type="match status" value="1"/>
</dbReference>
<dbReference type="EMBL" id="FMBM01000003">
    <property type="protein sequence ID" value="SCC82715.1"/>
    <property type="molecule type" value="Genomic_DNA"/>
</dbReference>
<name>A0ABY0KDZ3_9HYPH</name>
<reference evidence="2 3" key="1">
    <citation type="submission" date="2016-08" db="EMBL/GenBank/DDBJ databases">
        <authorList>
            <person name="Varghese N."/>
            <person name="Submissions Spin"/>
        </authorList>
    </citation>
    <scope>NUCLEOTIDE SEQUENCE [LARGE SCALE GENOMIC DNA]</scope>
    <source>
        <strain evidence="2 3">HL-109</strain>
    </source>
</reference>
<evidence type="ECO:0000259" key="1">
    <source>
        <dbReference type="PROSITE" id="PS50943"/>
    </source>
</evidence>
<dbReference type="Gene3D" id="1.10.260.40">
    <property type="entry name" value="lambda repressor-like DNA-binding domains"/>
    <property type="match status" value="1"/>
</dbReference>
<feature type="domain" description="HTH cro/C1-type" evidence="1">
    <location>
        <begin position="17"/>
        <end position="71"/>
    </location>
</feature>
<dbReference type="Proteomes" id="UP000182800">
    <property type="component" value="Unassembled WGS sequence"/>
</dbReference>
<dbReference type="CDD" id="cd00093">
    <property type="entry name" value="HTH_XRE"/>
    <property type="match status" value="1"/>
</dbReference>
<evidence type="ECO:0000313" key="3">
    <source>
        <dbReference type="Proteomes" id="UP000182800"/>
    </source>
</evidence>
<accession>A0ABY0KDZ3</accession>
<dbReference type="Pfam" id="PF01381">
    <property type="entry name" value="HTH_3"/>
    <property type="match status" value="1"/>
</dbReference>
<dbReference type="SUPFAM" id="SSF47413">
    <property type="entry name" value="lambda repressor-like DNA-binding domains"/>
    <property type="match status" value="1"/>
</dbReference>
<proteinExistence type="predicted"/>
<protein>
    <submittedName>
        <fullName evidence="2">Transcriptional regulator, contains XRE-family HTH domain</fullName>
    </submittedName>
</protein>
<sequence>MTTRCPTDIDRFVGQRVRLARRIAKMSQQKLGEMIGVTYQQIQKYENGTDRIGAGRLHQVSLSTDQPIEFFFSFSDDVEPRETGRQDILADDGVQRLIVSASKIKSRKLLDNLAQIAETFASTESAEAMSKRAD</sequence>
<gene>
    <name evidence="2" type="ORF">GA0071312_3725</name>
</gene>
<organism evidence="2 3">
    <name type="scientific">Saliniramus fredricksonii</name>
    <dbReference type="NCBI Taxonomy" id="1653334"/>
    <lineage>
        <taxon>Bacteria</taxon>
        <taxon>Pseudomonadati</taxon>
        <taxon>Pseudomonadota</taxon>
        <taxon>Alphaproteobacteria</taxon>
        <taxon>Hyphomicrobiales</taxon>
        <taxon>Salinarimonadaceae</taxon>
        <taxon>Saliniramus</taxon>
    </lineage>
</organism>
<dbReference type="InterPro" id="IPR010982">
    <property type="entry name" value="Lambda_DNA-bd_dom_sf"/>
</dbReference>
<dbReference type="RefSeq" id="WP_074446497.1">
    <property type="nucleotide sequence ID" value="NZ_FMBM01000003.1"/>
</dbReference>
<comment type="caution">
    <text evidence="2">The sequence shown here is derived from an EMBL/GenBank/DDBJ whole genome shotgun (WGS) entry which is preliminary data.</text>
</comment>
<dbReference type="InterPro" id="IPR001387">
    <property type="entry name" value="Cro/C1-type_HTH"/>
</dbReference>
<evidence type="ECO:0000313" key="2">
    <source>
        <dbReference type="EMBL" id="SCC82715.1"/>
    </source>
</evidence>
<keyword evidence="3" id="KW-1185">Reference proteome</keyword>
<dbReference type="PROSITE" id="PS50943">
    <property type="entry name" value="HTH_CROC1"/>
    <property type="match status" value="1"/>
</dbReference>